<keyword evidence="1" id="KW-0812">Transmembrane</keyword>
<protein>
    <submittedName>
        <fullName evidence="2">Uncharacterized protein</fullName>
    </submittedName>
</protein>
<dbReference type="RefSeq" id="WP_091302328.1">
    <property type="nucleotide sequence ID" value="NZ_FOCE01000008.1"/>
</dbReference>
<keyword evidence="1" id="KW-0472">Membrane</keyword>
<feature type="transmembrane region" description="Helical" evidence="1">
    <location>
        <begin position="20"/>
        <end position="38"/>
    </location>
</feature>
<dbReference type="EMBL" id="FOCE01000008">
    <property type="protein sequence ID" value="SEN82147.1"/>
    <property type="molecule type" value="Genomic_DNA"/>
</dbReference>
<gene>
    <name evidence="2" type="ORF">SAMN04488103_10854</name>
</gene>
<dbReference type="STRING" id="933059.SAMN04488103_10854"/>
<accession>A0A1H8JP61</accession>
<evidence type="ECO:0000313" key="2">
    <source>
        <dbReference type="EMBL" id="SEN82147.1"/>
    </source>
</evidence>
<dbReference type="Proteomes" id="UP000198761">
    <property type="component" value="Unassembled WGS sequence"/>
</dbReference>
<keyword evidence="1" id="KW-1133">Transmembrane helix</keyword>
<reference evidence="2 3" key="1">
    <citation type="submission" date="2016-10" db="EMBL/GenBank/DDBJ databases">
        <authorList>
            <person name="de Groot N.N."/>
        </authorList>
    </citation>
    <scope>NUCLEOTIDE SEQUENCE [LARGE SCALE GENOMIC DNA]</scope>
    <source>
        <strain evidence="2 3">DSM 3857</strain>
    </source>
</reference>
<evidence type="ECO:0000313" key="3">
    <source>
        <dbReference type="Proteomes" id="UP000198761"/>
    </source>
</evidence>
<sequence length="59" mass="6164">MQANRAEIFRRAARPERRFAVLMIGALVVATAVTLAGVPGQAEHAVCRMALTGAAVGCL</sequence>
<proteinExistence type="predicted"/>
<evidence type="ECO:0000256" key="1">
    <source>
        <dbReference type="SAM" id="Phobius"/>
    </source>
</evidence>
<organism evidence="2 3">
    <name type="scientific">Gemmobacter aquatilis</name>
    <dbReference type="NCBI Taxonomy" id="933059"/>
    <lineage>
        <taxon>Bacteria</taxon>
        <taxon>Pseudomonadati</taxon>
        <taxon>Pseudomonadota</taxon>
        <taxon>Alphaproteobacteria</taxon>
        <taxon>Rhodobacterales</taxon>
        <taxon>Paracoccaceae</taxon>
        <taxon>Gemmobacter</taxon>
    </lineage>
</organism>
<name>A0A1H8JP61_9RHOB</name>
<keyword evidence="3" id="KW-1185">Reference proteome</keyword>
<dbReference type="AlphaFoldDB" id="A0A1H8JP61"/>